<comment type="similarity">
    <text evidence="1">Belongs to the leguminous lectin family.</text>
</comment>
<feature type="transmembrane region" description="Helical" evidence="3">
    <location>
        <begin position="21"/>
        <end position="42"/>
    </location>
</feature>
<dbReference type="InterPro" id="IPR050258">
    <property type="entry name" value="Leguminous_Lectin"/>
</dbReference>
<keyword evidence="3" id="KW-1133">Transmembrane helix</keyword>
<dbReference type="PANTHER" id="PTHR32401">
    <property type="entry name" value="CONCANAVALIN A-LIKE LECTIN FAMILY PROTEIN"/>
    <property type="match status" value="1"/>
</dbReference>
<evidence type="ECO:0000256" key="1">
    <source>
        <dbReference type="ARBA" id="ARBA00007606"/>
    </source>
</evidence>
<proteinExistence type="inferred from homology"/>
<dbReference type="InterPro" id="IPR013320">
    <property type="entry name" value="ConA-like_dom_sf"/>
</dbReference>
<accession>A0ABU6T2D7</accession>
<dbReference type="EMBL" id="JASCZI010090623">
    <property type="protein sequence ID" value="MED6142830.1"/>
    <property type="molecule type" value="Genomic_DNA"/>
</dbReference>
<keyword evidence="2" id="KW-0430">Lectin</keyword>
<dbReference type="Proteomes" id="UP001341840">
    <property type="component" value="Unassembled WGS sequence"/>
</dbReference>
<keyword evidence="3" id="KW-0472">Membrane</keyword>
<keyword evidence="6" id="KW-1185">Reference proteome</keyword>
<feature type="domain" description="Legume lectin" evidence="4">
    <location>
        <begin position="49"/>
        <end position="192"/>
    </location>
</feature>
<keyword evidence="3" id="KW-0812">Transmembrane</keyword>
<name>A0ABU6T2D7_9FABA</name>
<comment type="caution">
    <text evidence="5">The sequence shown here is derived from an EMBL/GenBank/DDBJ whole genome shotgun (WGS) entry which is preliminary data.</text>
</comment>
<sequence>MNNPPCFQVHISNVSKSLFPLFNIIHCSMVSSLLLLLLLTIFPSNVHPLHFNIINFSDVESASKNMAFEGDAKVVKGFIELNKDENYRTGRAVYRKPLHLWDSSTGVLTDFTTSFTFSIEVLEYNALGDGFAFHMAPISFTIPPNSGGGNFGLFNDSTYLAIPQNHIFLVEFDTNQNKDYDPLDLVQHVGINKIPSYPSIIPSLILKRTLGNKVML</sequence>
<organism evidence="5 6">
    <name type="scientific">Stylosanthes scabra</name>
    <dbReference type="NCBI Taxonomy" id="79078"/>
    <lineage>
        <taxon>Eukaryota</taxon>
        <taxon>Viridiplantae</taxon>
        <taxon>Streptophyta</taxon>
        <taxon>Embryophyta</taxon>
        <taxon>Tracheophyta</taxon>
        <taxon>Spermatophyta</taxon>
        <taxon>Magnoliopsida</taxon>
        <taxon>eudicotyledons</taxon>
        <taxon>Gunneridae</taxon>
        <taxon>Pentapetalae</taxon>
        <taxon>rosids</taxon>
        <taxon>fabids</taxon>
        <taxon>Fabales</taxon>
        <taxon>Fabaceae</taxon>
        <taxon>Papilionoideae</taxon>
        <taxon>50 kb inversion clade</taxon>
        <taxon>dalbergioids sensu lato</taxon>
        <taxon>Dalbergieae</taxon>
        <taxon>Pterocarpus clade</taxon>
        <taxon>Stylosanthes</taxon>
    </lineage>
</organism>
<reference evidence="5 6" key="1">
    <citation type="journal article" date="2023" name="Plants (Basel)">
        <title>Bridging the Gap: Combining Genomics and Transcriptomics Approaches to Understand Stylosanthes scabra, an Orphan Legume from the Brazilian Caatinga.</title>
        <authorList>
            <person name="Ferreira-Neto J.R.C."/>
            <person name="da Silva M.D."/>
            <person name="Binneck E."/>
            <person name="de Melo N.F."/>
            <person name="da Silva R.H."/>
            <person name="de Melo A.L.T.M."/>
            <person name="Pandolfi V."/>
            <person name="Bustamante F.O."/>
            <person name="Brasileiro-Vidal A.C."/>
            <person name="Benko-Iseppon A.M."/>
        </authorList>
    </citation>
    <scope>NUCLEOTIDE SEQUENCE [LARGE SCALE GENOMIC DNA]</scope>
    <source>
        <tissue evidence="5">Leaves</tissue>
    </source>
</reference>
<dbReference type="PANTHER" id="PTHR32401:SF49">
    <property type="entry name" value="OS10G0129200 PROTEIN"/>
    <property type="match status" value="1"/>
</dbReference>
<evidence type="ECO:0000256" key="2">
    <source>
        <dbReference type="ARBA" id="ARBA00022734"/>
    </source>
</evidence>
<dbReference type="Gene3D" id="2.60.120.200">
    <property type="match status" value="1"/>
</dbReference>
<protein>
    <recommendedName>
        <fullName evidence="4">Legume lectin domain-containing protein</fullName>
    </recommendedName>
</protein>
<dbReference type="Pfam" id="PF00139">
    <property type="entry name" value="Lectin_legB"/>
    <property type="match status" value="1"/>
</dbReference>
<evidence type="ECO:0000313" key="5">
    <source>
        <dbReference type="EMBL" id="MED6142830.1"/>
    </source>
</evidence>
<evidence type="ECO:0000313" key="6">
    <source>
        <dbReference type="Proteomes" id="UP001341840"/>
    </source>
</evidence>
<gene>
    <name evidence="5" type="ORF">PIB30_001029</name>
</gene>
<dbReference type="InterPro" id="IPR001220">
    <property type="entry name" value="Legume_lectin_dom"/>
</dbReference>
<evidence type="ECO:0000259" key="4">
    <source>
        <dbReference type="Pfam" id="PF00139"/>
    </source>
</evidence>
<dbReference type="SUPFAM" id="SSF49899">
    <property type="entry name" value="Concanavalin A-like lectins/glucanases"/>
    <property type="match status" value="1"/>
</dbReference>
<evidence type="ECO:0000256" key="3">
    <source>
        <dbReference type="SAM" id="Phobius"/>
    </source>
</evidence>